<proteinExistence type="predicted"/>
<keyword evidence="2" id="KW-1185">Reference proteome</keyword>
<gene>
    <name evidence="1" type="ORF">WJX81_005678</name>
</gene>
<name>A0AAW1Q9W8_9CHLO</name>
<sequence>MGDWSCSAVFGRVAHLLPCGPSLCGDDGCDEDARLILTAPEPALAECLIPPSAALACEAHTRGSSEADVSASSWEGTTVLPRAIELKEAAQNPLLGSHHLEAGGRFVSAKCRACLNWRMY</sequence>
<dbReference type="Proteomes" id="UP001445335">
    <property type="component" value="Unassembled WGS sequence"/>
</dbReference>
<evidence type="ECO:0000313" key="2">
    <source>
        <dbReference type="Proteomes" id="UP001445335"/>
    </source>
</evidence>
<evidence type="ECO:0000313" key="1">
    <source>
        <dbReference type="EMBL" id="KAK9819153.1"/>
    </source>
</evidence>
<reference evidence="1 2" key="1">
    <citation type="journal article" date="2024" name="Nat. Commun.">
        <title>Phylogenomics reveals the evolutionary origins of lichenization in chlorophyte algae.</title>
        <authorList>
            <person name="Puginier C."/>
            <person name="Libourel C."/>
            <person name="Otte J."/>
            <person name="Skaloud P."/>
            <person name="Haon M."/>
            <person name="Grisel S."/>
            <person name="Petersen M."/>
            <person name="Berrin J.G."/>
            <person name="Delaux P.M."/>
            <person name="Dal Grande F."/>
            <person name="Keller J."/>
        </authorList>
    </citation>
    <scope>NUCLEOTIDE SEQUENCE [LARGE SCALE GENOMIC DNA]</scope>
    <source>
        <strain evidence="1 2">SAG 245.80</strain>
    </source>
</reference>
<protein>
    <submittedName>
        <fullName evidence="1">Uncharacterized protein</fullName>
    </submittedName>
</protein>
<comment type="caution">
    <text evidence="1">The sequence shown here is derived from an EMBL/GenBank/DDBJ whole genome shotgun (WGS) entry which is preliminary data.</text>
</comment>
<dbReference type="EMBL" id="JALJOU010000129">
    <property type="protein sequence ID" value="KAK9819153.1"/>
    <property type="molecule type" value="Genomic_DNA"/>
</dbReference>
<dbReference type="AlphaFoldDB" id="A0AAW1Q9W8"/>
<accession>A0AAW1Q9W8</accession>
<organism evidence="1 2">
    <name type="scientific">Elliptochloris bilobata</name>
    <dbReference type="NCBI Taxonomy" id="381761"/>
    <lineage>
        <taxon>Eukaryota</taxon>
        <taxon>Viridiplantae</taxon>
        <taxon>Chlorophyta</taxon>
        <taxon>core chlorophytes</taxon>
        <taxon>Trebouxiophyceae</taxon>
        <taxon>Trebouxiophyceae incertae sedis</taxon>
        <taxon>Elliptochloris clade</taxon>
        <taxon>Elliptochloris</taxon>
    </lineage>
</organism>